<name>A0A813FBZ8_POLGL</name>
<proteinExistence type="predicted"/>
<keyword evidence="3" id="KW-1185">Reference proteome</keyword>
<dbReference type="EMBL" id="CAJNNV010024624">
    <property type="protein sequence ID" value="CAE8610324.1"/>
    <property type="molecule type" value="Genomic_DNA"/>
</dbReference>
<evidence type="ECO:0000256" key="1">
    <source>
        <dbReference type="SAM" id="MobiDB-lite"/>
    </source>
</evidence>
<organism evidence="2 3">
    <name type="scientific">Polarella glacialis</name>
    <name type="common">Dinoflagellate</name>
    <dbReference type="NCBI Taxonomy" id="89957"/>
    <lineage>
        <taxon>Eukaryota</taxon>
        <taxon>Sar</taxon>
        <taxon>Alveolata</taxon>
        <taxon>Dinophyceae</taxon>
        <taxon>Suessiales</taxon>
        <taxon>Suessiaceae</taxon>
        <taxon>Polarella</taxon>
    </lineage>
</organism>
<dbReference type="Proteomes" id="UP000654075">
    <property type="component" value="Unassembled WGS sequence"/>
</dbReference>
<reference evidence="2" key="1">
    <citation type="submission" date="2021-02" db="EMBL/GenBank/DDBJ databases">
        <authorList>
            <person name="Dougan E. K."/>
            <person name="Rhodes N."/>
            <person name="Thang M."/>
            <person name="Chan C."/>
        </authorList>
    </citation>
    <scope>NUCLEOTIDE SEQUENCE</scope>
</reference>
<dbReference type="AlphaFoldDB" id="A0A813FBZ8"/>
<feature type="compositionally biased region" description="Polar residues" evidence="1">
    <location>
        <begin position="1"/>
        <end position="14"/>
    </location>
</feature>
<evidence type="ECO:0000313" key="3">
    <source>
        <dbReference type="Proteomes" id="UP000654075"/>
    </source>
</evidence>
<comment type="caution">
    <text evidence="2">The sequence shown here is derived from an EMBL/GenBank/DDBJ whole genome shotgun (WGS) entry which is preliminary data.</text>
</comment>
<feature type="non-terminal residue" evidence="2">
    <location>
        <position position="1"/>
    </location>
</feature>
<dbReference type="OrthoDB" id="1078367at2759"/>
<accession>A0A813FBZ8</accession>
<feature type="region of interest" description="Disordered" evidence="1">
    <location>
        <begin position="1"/>
        <end position="20"/>
    </location>
</feature>
<gene>
    <name evidence="2" type="ORF">PGLA1383_LOCUS28151</name>
</gene>
<protein>
    <submittedName>
        <fullName evidence="2">Uncharacterized protein</fullName>
    </submittedName>
</protein>
<sequence>GLWISSATPDSAQKQLAKAKPGTWQLFESKGMEAERLWRDLLEDGGAWSDYRDMKMEGTVHPKHPDFKNNDTTEGLYVDSRTTPEWALTKLRELDEAEPE</sequence>
<evidence type="ECO:0000313" key="2">
    <source>
        <dbReference type="EMBL" id="CAE8610324.1"/>
    </source>
</evidence>